<evidence type="ECO:0000313" key="1">
    <source>
        <dbReference type="EMBL" id="EMD00494.1"/>
    </source>
</evidence>
<evidence type="ECO:0000313" key="2">
    <source>
        <dbReference type="Proteomes" id="UP000011761"/>
    </source>
</evidence>
<sequence length="182" mass="19820">MLADAPVRPPEPLVVRVVARLADAPIRRLVLLTVIEDDWLVADDTSRVSDSDEWFVEASTVVVEMTPTESRTNMEELDTKPDEPAAALNELPAVVDELTASVDEFETKLEDLSAETGMEVSEMMSAESEVPDTGLVVVVVYMLDNASGVVEVATLNVLDISLDMLEEVPVEEKVVLGYSTDV</sequence>
<dbReference type="GeneID" id="19108472"/>
<accession>M2N8P4</accession>
<organism evidence="1 2">
    <name type="scientific">Baudoinia panamericana (strain UAMH 10762)</name>
    <name type="common">Angels' share fungus</name>
    <name type="synonym">Baudoinia compniacensis (strain UAMH 10762)</name>
    <dbReference type="NCBI Taxonomy" id="717646"/>
    <lineage>
        <taxon>Eukaryota</taxon>
        <taxon>Fungi</taxon>
        <taxon>Dikarya</taxon>
        <taxon>Ascomycota</taxon>
        <taxon>Pezizomycotina</taxon>
        <taxon>Dothideomycetes</taxon>
        <taxon>Dothideomycetidae</taxon>
        <taxon>Mycosphaerellales</taxon>
        <taxon>Teratosphaeriaceae</taxon>
        <taxon>Baudoinia</taxon>
    </lineage>
</organism>
<name>M2N8P4_BAUPA</name>
<dbReference type="HOGENOM" id="CLU_1481714_0_0_1"/>
<dbReference type="Proteomes" id="UP000011761">
    <property type="component" value="Unassembled WGS sequence"/>
</dbReference>
<proteinExistence type="predicted"/>
<protein>
    <submittedName>
        <fullName evidence="1">Uncharacterized protein</fullName>
    </submittedName>
</protein>
<reference evidence="1 2" key="1">
    <citation type="journal article" date="2012" name="PLoS Pathog.">
        <title>Diverse lifestyles and strategies of plant pathogenesis encoded in the genomes of eighteen Dothideomycetes fungi.</title>
        <authorList>
            <person name="Ohm R.A."/>
            <person name="Feau N."/>
            <person name="Henrissat B."/>
            <person name="Schoch C.L."/>
            <person name="Horwitz B.A."/>
            <person name="Barry K.W."/>
            <person name="Condon B.J."/>
            <person name="Copeland A.C."/>
            <person name="Dhillon B."/>
            <person name="Glaser F."/>
            <person name="Hesse C.N."/>
            <person name="Kosti I."/>
            <person name="LaButti K."/>
            <person name="Lindquist E.A."/>
            <person name="Lucas S."/>
            <person name="Salamov A.A."/>
            <person name="Bradshaw R.E."/>
            <person name="Ciuffetti L."/>
            <person name="Hamelin R.C."/>
            <person name="Kema G.H.J."/>
            <person name="Lawrence C."/>
            <person name="Scott J.A."/>
            <person name="Spatafora J.W."/>
            <person name="Turgeon B.G."/>
            <person name="de Wit P.J.G.M."/>
            <person name="Zhong S."/>
            <person name="Goodwin S.B."/>
            <person name="Grigoriev I.V."/>
        </authorList>
    </citation>
    <scope>NUCLEOTIDE SEQUENCE [LARGE SCALE GENOMIC DNA]</scope>
    <source>
        <strain evidence="1 2">UAMH 10762</strain>
    </source>
</reference>
<dbReference type="KEGG" id="bcom:BAUCODRAFT_144157"/>
<dbReference type="RefSeq" id="XP_007671678.1">
    <property type="nucleotide sequence ID" value="XM_007673488.1"/>
</dbReference>
<gene>
    <name evidence="1" type="ORF">BAUCODRAFT_144157</name>
</gene>
<dbReference type="EMBL" id="KB445550">
    <property type="protein sequence ID" value="EMD00494.1"/>
    <property type="molecule type" value="Genomic_DNA"/>
</dbReference>
<keyword evidence="2" id="KW-1185">Reference proteome</keyword>
<dbReference type="AlphaFoldDB" id="M2N8P4"/>